<dbReference type="InterPro" id="IPR051012">
    <property type="entry name" value="CellSynth/LPSAsmb/PSIAsmb"/>
</dbReference>
<feature type="region of interest" description="Disordered" evidence="4">
    <location>
        <begin position="143"/>
        <end position="179"/>
    </location>
</feature>
<evidence type="ECO:0000256" key="4">
    <source>
        <dbReference type="SAM" id="MobiDB-lite"/>
    </source>
</evidence>
<dbReference type="InterPro" id="IPR011990">
    <property type="entry name" value="TPR-like_helical_dom_sf"/>
</dbReference>
<dbReference type="EMBL" id="VNIB01000001">
    <property type="protein sequence ID" value="TYO99963.1"/>
    <property type="molecule type" value="Genomic_DNA"/>
</dbReference>
<dbReference type="InterPro" id="IPR019734">
    <property type="entry name" value="TPR_rpt"/>
</dbReference>
<keyword evidence="1" id="KW-0677">Repeat</keyword>
<organism evidence="5 6">
    <name type="scientific">Geothermobacter ehrlichii</name>
    <dbReference type="NCBI Taxonomy" id="213224"/>
    <lineage>
        <taxon>Bacteria</taxon>
        <taxon>Pseudomonadati</taxon>
        <taxon>Thermodesulfobacteriota</taxon>
        <taxon>Desulfuromonadia</taxon>
        <taxon>Desulfuromonadales</taxon>
        <taxon>Geothermobacteraceae</taxon>
        <taxon>Geothermobacter</taxon>
    </lineage>
</organism>
<evidence type="ECO:0000256" key="3">
    <source>
        <dbReference type="PROSITE-ProRule" id="PRU00339"/>
    </source>
</evidence>
<dbReference type="Gene3D" id="1.25.40.10">
    <property type="entry name" value="Tetratricopeptide repeat domain"/>
    <property type="match status" value="1"/>
</dbReference>
<sequence length="298" mass="32351">MTSDTTTLLGKIAGYTEILAKDPQSTVFVSLAEAYRQIGMLDDALEIAEKGTRSLPRFTPGFVALGRILAQKGNLAEAALAFEKALSIEKDNLRAIKGLARVRFRQGYREKARELLLRGQAIKADDPVIRKMLASLGQEQAPVADAGANDREQPVAKASFGTATGESSGDTAEPEQEPPFLTPTLAELYVKQGLLHDAARVYREILRRKPDNEAIRSRLVALKKRLEAEGQVGTDEPSAGEPSAGEEVDGAPAAEETEAVEPESRGGAGDAVQDEKERLTDIYQRWLAAIDKRRADVR</sequence>
<evidence type="ECO:0000256" key="1">
    <source>
        <dbReference type="ARBA" id="ARBA00022737"/>
    </source>
</evidence>
<dbReference type="PANTHER" id="PTHR45586:SF1">
    <property type="entry name" value="LIPOPOLYSACCHARIDE ASSEMBLY PROTEIN B"/>
    <property type="match status" value="1"/>
</dbReference>
<evidence type="ECO:0000256" key="2">
    <source>
        <dbReference type="ARBA" id="ARBA00022803"/>
    </source>
</evidence>
<dbReference type="RefSeq" id="WP_187426573.1">
    <property type="nucleotide sequence ID" value="NZ_VNIB01000001.1"/>
</dbReference>
<feature type="repeat" description="TPR" evidence="3">
    <location>
        <begin position="59"/>
        <end position="92"/>
    </location>
</feature>
<proteinExistence type="predicted"/>
<feature type="compositionally biased region" description="Acidic residues" evidence="4">
    <location>
        <begin position="244"/>
        <end position="261"/>
    </location>
</feature>
<dbReference type="Pfam" id="PF14559">
    <property type="entry name" value="TPR_19"/>
    <property type="match status" value="1"/>
</dbReference>
<keyword evidence="6" id="KW-1185">Reference proteome</keyword>
<dbReference type="PANTHER" id="PTHR45586">
    <property type="entry name" value="TPR REPEAT-CONTAINING PROTEIN PA4667"/>
    <property type="match status" value="1"/>
</dbReference>
<feature type="region of interest" description="Disordered" evidence="4">
    <location>
        <begin position="228"/>
        <end position="276"/>
    </location>
</feature>
<dbReference type="AlphaFoldDB" id="A0A5D3WNQ2"/>
<accession>A0A5D3WNQ2</accession>
<keyword evidence="2 3" id="KW-0802">TPR repeat</keyword>
<dbReference type="Proteomes" id="UP000324159">
    <property type="component" value="Unassembled WGS sequence"/>
</dbReference>
<dbReference type="SUPFAM" id="SSF48452">
    <property type="entry name" value="TPR-like"/>
    <property type="match status" value="1"/>
</dbReference>
<reference evidence="5 6" key="1">
    <citation type="submission" date="2019-07" db="EMBL/GenBank/DDBJ databases">
        <title>Genomic Encyclopedia of Type Strains, Phase IV (KMG-IV): sequencing the most valuable type-strain genomes for metagenomic binning, comparative biology and taxonomic classification.</title>
        <authorList>
            <person name="Goeker M."/>
        </authorList>
    </citation>
    <scope>NUCLEOTIDE SEQUENCE [LARGE SCALE GENOMIC DNA]</scope>
    <source>
        <strain evidence="5 6">SS015</strain>
    </source>
</reference>
<comment type="caution">
    <text evidence="5">The sequence shown here is derived from an EMBL/GenBank/DDBJ whole genome shotgun (WGS) entry which is preliminary data.</text>
</comment>
<feature type="compositionally biased region" description="Polar residues" evidence="4">
    <location>
        <begin position="161"/>
        <end position="170"/>
    </location>
</feature>
<evidence type="ECO:0000313" key="6">
    <source>
        <dbReference type="Proteomes" id="UP000324159"/>
    </source>
</evidence>
<protein>
    <submittedName>
        <fullName evidence="5">Tetratricopeptide repeat protein</fullName>
    </submittedName>
</protein>
<name>A0A5D3WNQ2_9BACT</name>
<dbReference type="PROSITE" id="PS50005">
    <property type="entry name" value="TPR"/>
    <property type="match status" value="1"/>
</dbReference>
<dbReference type="SMART" id="SM00028">
    <property type="entry name" value="TPR"/>
    <property type="match status" value="4"/>
</dbReference>
<evidence type="ECO:0000313" key="5">
    <source>
        <dbReference type="EMBL" id="TYO99963.1"/>
    </source>
</evidence>
<gene>
    <name evidence="5" type="ORF">EDC39_101123</name>
</gene>